<dbReference type="EMBL" id="JAUSUG010000023">
    <property type="protein sequence ID" value="MDQ0257095.1"/>
    <property type="molecule type" value="Genomic_DNA"/>
</dbReference>
<proteinExistence type="predicted"/>
<protein>
    <submittedName>
        <fullName evidence="1">Uncharacterized protein</fullName>
    </submittedName>
</protein>
<dbReference type="Proteomes" id="UP001230005">
    <property type="component" value="Unassembled WGS sequence"/>
</dbReference>
<reference evidence="1 2" key="1">
    <citation type="submission" date="2023-07" db="EMBL/GenBank/DDBJ databases">
        <title>Genomic Encyclopedia of Type Strains, Phase IV (KMG-IV): sequencing the most valuable type-strain genomes for metagenomic binning, comparative biology and taxonomic classification.</title>
        <authorList>
            <person name="Goeker M."/>
        </authorList>
    </citation>
    <scope>NUCLEOTIDE SEQUENCE [LARGE SCALE GENOMIC DNA]</scope>
    <source>
        <strain evidence="1 2">DSM 9768</strain>
    </source>
</reference>
<keyword evidence="2" id="KW-1185">Reference proteome</keyword>
<dbReference type="InterPro" id="IPR045390">
    <property type="entry name" value="ABC-3C_MC3"/>
</dbReference>
<organism evidence="1 2">
    <name type="scientific">Evansella vedderi</name>
    <dbReference type="NCBI Taxonomy" id="38282"/>
    <lineage>
        <taxon>Bacteria</taxon>
        <taxon>Bacillati</taxon>
        <taxon>Bacillota</taxon>
        <taxon>Bacilli</taxon>
        <taxon>Bacillales</taxon>
        <taxon>Bacillaceae</taxon>
        <taxon>Evansella</taxon>
    </lineage>
</organism>
<accession>A0ABU0A431</accession>
<dbReference type="Pfam" id="PF20131">
    <property type="entry name" value="MC3"/>
    <property type="match status" value="1"/>
</dbReference>
<dbReference type="RefSeq" id="WP_307330273.1">
    <property type="nucleotide sequence ID" value="NZ_JAUSUG010000023.1"/>
</dbReference>
<evidence type="ECO:0000313" key="1">
    <source>
        <dbReference type="EMBL" id="MDQ0257095.1"/>
    </source>
</evidence>
<name>A0ABU0A431_9BACI</name>
<comment type="caution">
    <text evidence="1">The sequence shown here is derived from an EMBL/GenBank/DDBJ whole genome shotgun (WGS) entry which is preliminary data.</text>
</comment>
<evidence type="ECO:0000313" key="2">
    <source>
        <dbReference type="Proteomes" id="UP001230005"/>
    </source>
</evidence>
<sequence>MISTDIYSSTNPALCSIVLWSFLKGFEEQNKDGCEFPIILLTLPISLSNKVRETFKGTSNATGLLTWLSRGPQSLIGLPQRIETSSSFTKDAIIFGINNKIIDIDNKTGKLKSNNSGLTQSKLNNILKSEKASELKDIMLISKRFGNWCGQLQSSIIIYNVMGLSL</sequence>
<gene>
    <name evidence="1" type="ORF">J2S74_004541</name>
</gene>